<keyword evidence="3" id="KW-0411">Iron-sulfur</keyword>
<evidence type="ECO:0000259" key="4">
    <source>
        <dbReference type="Pfam" id="PF00384"/>
    </source>
</evidence>
<dbReference type="Gene3D" id="3.40.50.740">
    <property type="match status" value="1"/>
</dbReference>
<dbReference type="EMBL" id="NPIA01000005">
    <property type="protein sequence ID" value="OZM56611.1"/>
    <property type="molecule type" value="Genomic_DNA"/>
</dbReference>
<dbReference type="PANTHER" id="PTHR43105">
    <property type="entry name" value="RESPIRATORY NITRATE REDUCTASE"/>
    <property type="match status" value="1"/>
</dbReference>
<feature type="domain" description="Molybdopterin dinucleotide-binding" evidence="5">
    <location>
        <begin position="658"/>
        <end position="735"/>
    </location>
</feature>
<dbReference type="Gene3D" id="2.40.40.20">
    <property type="match status" value="1"/>
</dbReference>
<dbReference type="InterPro" id="IPR009010">
    <property type="entry name" value="Asp_de-COase-like_dom_sf"/>
</dbReference>
<accession>A0A263BSA5</accession>
<dbReference type="GO" id="GO:0030151">
    <property type="term" value="F:molybdenum ion binding"/>
    <property type="evidence" value="ECO:0007669"/>
    <property type="project" value="InterPro"/>
</dbReference>
<dbReference type="InterPro" id="IPR050123">
    <property type="entry name" value="Prok_molybdopt-oxidoreductase"/>
</dbReference>
<evidence type="ECO:0000259" key="5">
    <source>
        <dbReference type="Pfam" id="PF01568"/>
    </source>
</evidence>
<dbReference type="GO" id="GO:0016020">
    <property type="term" value="C:membrane"/>
    <property type="evidence" value="ECO:0007669"/>
    <property type="project" value="TreeGrafter"/>
</dbReference>
<proteinExistence type="predicted"/>
<dbReference type="RefSeq" id="WP_094924875.1">
    <property type="nucleotide sequence ID" value="NZ_NPIA01000005.1"/>
</dbReference>
<keyword evidence="1" id="KW-0479">Metal-binding</keyword>
<gene>
    <name evidence="6" type="ORF">CIB95_10320</name>
</gene>
<dbReference type="GO" id="GO:0051539">
    <property type="term" value="F:4 iron, 4 sulfur cluster binding"/>
    <property type="evidence" value="ECO:0007669"/>
    <property type="project" value="InterPro"/>
</dbReference>
<evidence type="ECO:0000313" key="7">
    <source>
        <dbReference type="Proteomes" id="UP000217083"/>
    </source>
</evidence>
<dbReference type="GO" id="GO:0008863">
    <property type="term" value="F:formate dehydrogenase (NAD+) activity"/>
    <property type="evidence" value="ECO:0007669"/>
    <property type="project" value="InterPro"/>
</dbReference>
<dbReference type="Pfam" id="PF01568">
    <property type="entry name" value="Molydop_binding"/>
    <property type="match status" value="1"/>
</dbReference>
<dbReference type="SUPFAM" id="SSF53706">
    <property type="entry name" value="Formate dehydrogenase/DMSO reductase, domains 1-3"/>
    <property type="match status" value="1"/>
</dbReference>
<comment type="caution">
    <text evidence="6">The sequence shown here is derived from an EMBL/GenBank/DDBJ whole genome shotgun (WGS) entry which is preliminary data.</text>
</comment>
<evidence type="ECO:0000313" key="6">
    <source>
        <dbReference type="EMBL" id="OZM56611.1"/>
    </source>
</evidence>
<dbReference type="NCBIfam" id="TIGR01701">
    <property type="entry name" value="Fdhalpha-like"/>
    <property type="match status" value="1"/>
</dbReference>
<sequence length="785" mass="87987">MGDTKHQGPIKISKMPSPKHWVSPIPFGLGKVKPKHIRDTMKVVWENKDNLNYAKNILTKGVCDGCALGVSGLQDQTLQGPHICTTRLNVLRLSTMPAMSEEIVHADIDELKKYSSKELRGLGRIPYPLIRRKGENKFSRISWDDAMDMIAEKMKKLHPKQYGFYLTSRGITNESYYVAAKVSRFLGTNNIDNASRICHSPSKTALKRSVGIGASSANYQDWIGTDVLLFWGSVASNSSPVSTKYMLAAKKKGTKIIVVNPYREPAMDKYWVPSNAESALFGTKVADDFYQVNIGGDIAFMHGIMKHWFDMEEKEHGTAINHEFVEQHVNNYEELKSKVKEQSWEEIVKSAGISKDRIIELAELLAKSKNAVYAWALGLTMHAFATDNISQVANLALLRGHLGRKHAGLMPFRGHSSVQGAGEMGADPFVLPGGGWEEENVKRIEDLWGFELPNWQGDIVGVALENTVLPEDNERKLKLYYMSGGNFLETMPNPEFIEKALSELDIRVHQDIIFNTSTLVDAKEAVIVLPAKTRYEQEGGGTSTSTERMVYFSPEIEGNKQEVEEARAEWKIYIDLAKRVKPETAHLVQFDDGQAIRDEIAKANRDYDGIQNLKKQGDVFQWGGAWLCEGGVCPTPDGRGNLIPIDIPELNKPEGTFYITTRRGKQFNSMVYNETDSFNAAGRYDVLINEKDALEFNISNGEPIVVYNQHGTFQGKAHYADITKGNIGLHFPEGNFLIPKGIYDGPSGIPQYSVAVKVEKAERFNAKKDVNYYEKKVEDLEMQVD</sequence>
<dbReference type="InterPro" id="IPR006657">
    <property type="entry name" value="MoPterin_dinucl-bd_dom"/>
</dbReference>
<dbReference type="GO" id="GO:0043546">
    <property type="term" value="F:molybdopterin cofactor binding"/>
    <property type="evidence" value="ECO:0007669"/>
    <property type="project" value="InterPro"/>
</dbReference>
<evidence type="ECO:0000256" key="2">
    <source>
        <dbReference type="ARBA" id="ARBA00023004"/>
    </source>
</evidence>
<feature type="domain" description="Molybdopterin oxidoreductase" evidence="4">
    <location>
        <begin position="124"/>
        <end position="579"/>
    </location>
</feature>
<dbReference type="PANTHER" id="PTHR43105:SF4">
    <property type="entry name" value="PROTEIN YDEP"/>
    <property type="match status" value="1"/>
</dbReference>
<dbReference type="Pfam" id="PF00384">
    <property type="entry name" value="Molybdopterin"/>
    <property type="match status" value="1"/>
</dbReference>
<reference evidence="6 7" key="2">
    <citation type="submission" date="2017-09" db="EMBL/GenBank/DDBJ databases">
        <title>Bacillus patelloidae sp. nov., isolated from the intestinal tract of a marine limpet.</title>
        <authorList>
            <person name="Liu R."/>
            <person name="Dong C."/>
            <person name="Shao Z."/>
        </authorList>
    </citation>
    <scope>NUCLEOTIDE SEQUENCE [LARGE SCALE GENOMIC DNA]</scope>
    <source>
        <strain evidence="6 7">SA5d-4</strain>
    </source>
</reference>
<dbReference type="PIRSF" id="PIRSF000144">
    <property type="entry name" value="CbbBc"/>
    <property type="match status" value="1"/>
</dbReference>
<reference evidence="7" key="1">
    <citation type="submission" date="2017-08" db="EMBL/GenBank/DDBJ databases">
        <authorList>
            <person name="Huang Z."/>
        </authorList>
    </citation>
    <scope>NUCLEOTIDE SEQUENCE [LARGE SCALE GENOMIC DNA]</scope>
    <source>
        <strain evidence="7">SA5d-4</strain>
    </source>
</reference>
<keyword evidence="2" id="KW-0408">Iron</keyword>
<dbReference type="SUPFAM" id="SSF50692">
    <property type="entry name" value="ADC-like"/>
    <property type="match status" value="1"/>
</dbReference>
<evidence type="ECO:0000256" key="3">
    <source>
        <dbReference type="ARBA" id="ARBA00023014"/>
    </source>
</evidence>
<protein>
    <submittedName>
        <fullName evidence="6">Formate dehydrogenase</fullName>
    </submittedName>
</protein>
<keyword evidence="7" id="KW-1185">Reference proteome</keyword>
<dbReference type="InterPro" id="IPR006656">
    <property type="entry name" value="Mopterin_OxRdtase"/>
</dbReference>
<dbReference type="Proteomes" id="UP000217083">
    <property type="component" value="Unassembled WGS sequence"/>
</dbReference>
<evidence type="ECO:0000256" key="1">
    <source>
        <dbReference type="ARBA" id="ARBA00022723"/>
    </source>
</evidence>
<organism evidence="6 7">
    <name type="scientific">Lottiidibacillus patelloidae</name>
    <dbReference type="NCBI Taxonomy" id="2670334"/>
    <lineage>
        <taxon>Bacteria</taxon>
        <taxon>Bacillati</taxon>
        <taxon>Bacillota</taxon>
        <taxon>Bacilli</taxon>
        <taxon>Bacillales</taxon>
        <taxon>Bacillaceae</taxon>
        <taxon>Lottiidibacillus</taxon>
    </lineage>
</organism>
<name>A0A263BSA5_9BACI</name>
<dbReference type="Gene3D" id="3.40.228.10">
    <property type="entry name" value="Dimethylsulfoxide Reductase, domain 2"/>
    <property type="match status" value="1"/>
</dbReference>
<dbReference type="InterPro" id="IPR010046">
    <property type="entry name" value="Mopterin_OxRdtse_a_bac"/>
</dbReference>
<dbReference type="AlphaFoldDB" id="A0A263BSA5"/>